<evidence type="ECO:0000313" key="2">
    <source>
        <dbReference type="Proteomes" id="UP000076858"/>
    </source>
</evidence>
<dbReference type="AlphaFoldDB" id="A0A164M3W5"/>
<name>A0A164M3W5_9CRUS</name>
<dbReference type="Proteomes" id="UP000076858">
    <property type="component" value="Unassembled WGS sequence"/>
</dbReference>
<keyword evidence="2" id="KW-1185">Reference proteome</keyword>
<accession>A0A164M3W5</accession>
<protein>
    <submittedName>
        <fullName evidence="1">Uncharacterized protein</fullName>
    </submittedName>
</protein>
<gene>
    <name evidence="1" type="ORF">APZ42_032344</name>
</gene>
<evidence type="ECO:0000313" key="1">
    <source>
        <dbReference type="EMBL" id="KZS04703.1"/>
    </source>
</evidence>
<reference evidence="1 2" key="1">
    <citation type="submission" date="2016-03" db="EMBL/GenBank/DDBJ databases">
        <title>EvidentialGene: Evidence-directed Construction of Genes on Genomes.</title>
        <authorList>
            <person name="Gilbert D.G."/>
            <person name="Choi J.-H."/>
            <person name="Mockaitis K."/>
            <person name="Colbourne J."/>
            <person name="Pfrender M."/>
        </authorList>
    </citation>
    <scope>NUCLEOTIDE SEQUENCE [LARGE SCALE GENOMIC DNA]</scope>
    <source>
        <strain evidence="1 2">Xinb3</strain>
        <tissue evidence="1">Complete organism</tissue>
    </source>
</reference>
<organism evidence="1 2">
    <name type="scientific">Daphnia magna</name>
    <dbReference type="NCBI Taxonomy" id="35525"/>
    <lineage>
        <taxon>Eukaryota</taxon>
        <taxon>Metazoa</taxon>
        <taxon>Ecdysozoa</taxon>
        <taxon>Arthropoda</taxon>
        <taxon>Crustacea</taxon>
        <taxon>Branchiopoda</taxon>
        <taxon>Diplostraca</taxon>
        <taxon>Cladocera</taxon>
        <taxon>Anomopoda</taxon>
        <taxon>Daphniidae</taxon>
        <taxon>Daphnia</taxon>
    </lineage>
</organism>
<sequence>MFHYIQVGTRDAYIRQRICISGFSLFMIIERMCKFTKNFNSSHMKPAYNYSALQTLI</sequence>
<comment type="caution">
    <text evidence="1">The sequence shown here is derived from an EMBL/GenBank/DDBJ whole genome shotgun (WGS) entry which is preliminary data.</text>
</comment>
<proteinExistence type="predicted"/>
<dbReference type="EMBL" id="LRGB01003101">
    <property type="protein sequence ID" value="KZS04703.1"/>
    <property type="molecule type" value="Genomic_DNA"/>
</dbReference>